<gene>
    <name evidence="1" type="ORF">IAB99_01700</name>
</gene>
<proteinExistence type="predicted"/>
<name>A0A9D9I5T1_9BACT</name>
<accession>A0A9D9I5T1</accession>
<dbReference type="Proteomes" id="UP000823660">
    <property type="component" value="Unassembled WGS sequence"/>
</dbReference>
<dbReference type="GO" id="GO:0005975">
    <property type="term" value="P:carbohydrate metabolic process"/>
    <property type="evidence" value="ECO:0007669"/>
    <property type="project" value="InterPro"/>
</dbReference>
<comment type="caution">
    <text evidence="1">The sequence shown here is derived from an EMBL/GenBank/DDBJ whole genome shotgun (WGS) entry which is preliminary data.</text>
</comment>
<dbReference type="EMBL" id="JADIMH010000009">
    <property type="protein sequence ID" value="MBO8466463.1"/>
    <property type="molecule type" value="Genomic_DNA"/>
</dbReference>
<reference evidence="1" key="1">
    <citation type="submission" date="2020-10" db="EMBL/GenBank/DDBJ databases">
        <authorList>
            <person name="Gilroy R."/>
        </authorList>
    </citation>
    <scope>NUCLEOTIDE SEQUENCE</scope>
    <source>
        <strain evidence="1">B1-15692</strain>
    </source>
</reference>
<protein>
    <submittedName>
        <fullName evidence="1">Uncharacterized protein</fullName>
    </submittedName>
</protein>
<reference evidence="1" key="2">
    <citation type="journal article" date="2021" name="PeerJ">
        <title>Extensive microbial diversity within the chicken gut microbiome revealed by metagenomics and culture.</title>
        <authorList>
            <person name="Gilroy R."/>
            <person name="Ravi A."/>
            <person name="Getino M."/>
            <person name="Pursley I."/>
            <person name="Horton D.L."/>
            <person name="Alikhan N.F."/>
            <person name="Baker D."/>
            <person name="Gharbi K."/>
            <person name="Hall N."/>
            <person name="Watson M."/>
            <person name="Adriaenssens E.M."/>
            <person name="Foster-Nyarko E."/>
            <person name="Jarju S."/>
            <person name="Secka A."/>
            <person name="Antonio M."/>
            <person name="Oren A."/>
            <person name="Chaudhuri R.R."/>
            <person name="La Ragione R."/>
            <person name="Hildebrand F."/>
            <person name="Pallen M.J."/>
        </authorList>
    </citation>
    <scope>NUCLEOTIDE SEQUENCE</scope>
    <source>
        <strain evidence="1">B1-15692</strain>
    </source>
</reference>
<dbReference type="SUPFAM" id="SSF48208">
    <property type="entry name" value="Six-hairpin glycosidases"/>
    <property type="match status" value="1"/>
</dbReference>
<evidence type="ECO:0000313" key="1">
    <source>
        <dbReference type="EMBL" id="MBO8466463.1"/>
    </source>
</evidence>
<organism evidence="1 2">
    <name type="scientific">Candidatus Cryptobacteroides faecipullorum</name>
    <dbReference type="NCBI Taxonomy" id="2840764"/>
    <lineage>
        <taxon>Bacteria</taxon>
        <taxon>Pseudomonadati</taxon>
        <taxon>Bacteroidota</taxon>
        <taxon>Bacteroidia</taxon>
        <taxon>Bacteroidales</taxon>
        <taxon>Candidatus Cryptobacteroides</taxon>
    </lineage>
</organism>
<sequence>MWCCADEDNDLVTVLKDNGYRIVLSDDVQTTLEKAPEGAAVLLLNRSYPDSVRLLSGQQVSKIGKKGLRVFAEFASTADTLPQLHEIGFERVVMTDSLAPGLGPMDLLSINRGRYFREDAAEGTVMAIAKVAGFDTAVYGLDDTPCYPLVYRKRDGLWMSTSQLSEFARLRFMPEAKWKVFWEKVIGDLTGHETRFSSWIYPVHPSYGKDVPLPDTARLASVRKGVEWFYNGHFLVDASWKKDWIDKYQGDGVMPIGPCLPPDIKDGDGSCGILEGHCSAIYADGRQAYRYWLRCDVQGEAAMTFAVAGNLLGYENYMSVASNLVNYAFDTFRDGPRNDPESPSYGLLSWAITTKDTYYGDDNARAILGMIMAADVLESTEWNRKITEAILANYRTTGADGFRGDLLKDADLQKHGWKYYQDRSFVKPHPHFESWMWACYLWLYRQTGYAPLLELAEKGIAATMKAYPSGWSWTNGLQQEKARMILPLAWLYRVSPTEEHKDWLYFMVDELLKNQVECGAIREELGDSSKGLFGKVRSNDAYGKEEAPLIFDNGDPVADMLYTSNFAFFGLNEAACATGDPRIVSATERLSDFLTRIQVRSDSVKDVDGAWFRAFNYRDWDYWASDADSGWGAQCTLTGWIQSWIVTTQALMEEGTSYWDETSDSSIGKSDMDVFDKMLE</sequence>
<dbReference type="AlphaFoldDB" id="A0A9D9I5T1"/>
<evidence type="ECO:0000313" key="2">
    <source>
        <dbReference type="Proteomes" id="UP000823660"/>
    </source>
</evidence>
<dbReference type="InterPro" id="IPR008928">
    <property type="entry name" value="6-hairpin_glycosidase_sf"/>
</dbReference>